<dbReference type="OrthoDB" id="2728997at2759"/>
<dbReference type="KEGG" id="pco:PHACADRAFT_100411"/>
<dbReference type="Pfam" id="PF00098">
    <property type="entry name" value="zf-CCHC"/>
    <property type="match status" value="1"/>
</dbReference>
<organism evidence="5 6">
    <name type="scientific">Phanerochaete carnosa (strain HHB-10118-sp)</name>
    <name type="common">White-rot fungus</name>
    <name type="synonym">Peniophora carnosa</name>
    <dbReference type="NCBI Taxonomy" id="650164"/>
    <lineage>
        <taxon>Eukaryota</taxon>
        <taxon>Fungi</taxon>
        <taxon>Dikarya</taxon>
        <taxon>Basidiomycota</taxon>
        <taxon>Agaricomycotina</taxon>
        <taxon>Agaricomycetes</taxon>
        <taxon>Polyporales</taxon>
        <taxon>Phanerochaetaceae</taxon>
        <taxon>Phanerochaete</taxon>
    </lineage>
</organism>
<dbReference type="PROSITE" id="PS50158">
    <property type="entry name" value="ZF_CCHC"/>
    <property type="match status" value="1"/>
</dbReference>
<evidence type="ECO:0000256" key="3">
    <source>
        <dbReference type="SAM" id="MobiDB-lite"/>
    </source>
</evidence>
<dbReference type="HOGENOM" id="CLU_968237_0_0_1"/>
<sequence>MATQTTTLTNEELLEELLQCTHFQGQATIAELHQALQYVHNPPAPAPVWTAATHIGGQGLPGGIPGQPGGEGGDGPPGDGGGPIPVALGPNPIDPQLLAAFNAALCNALPQEEIGKPAKFSGDIKKARDFIHQCEMYFLSKASRFPNNQAKIRFADSLMKDSGKKQPRKWATWPTWATHRQDFLEAYKTIDPKSKAMVKLHQIVQKDHETVNEYNVHFNTLIAEAEIVNPDANGNLLHQYLCGLKESLARQLIAHMPINATLSQQTHPPTNPGAMTNTPASSTRDPNAMDVDALNTGQSRIKCYNCGKFGHIARECRQL</sequence>
<evidence type="ECO:0000259" key="4">
    <source>
        <dbReference type="PROSITE" id="PS50158"/>
    </source>
</evidence>
<dbReference type="AlphaFoldDB" id="K5WQD6"/>
<dbReference type="Pfam" id="PF03732">
    <property type="entry name" value="Retrotrans_gag"/>
    <property type="match status" value="1"/>
</dbReference>
<dbReference type="GO" id="GO:0006397">
    <property type="term" value="P:mRNA processing"/>
    <property type="evidence" value="ECO:0007669"/>
    <property type="project" value="UniProtKB-KW"/>
</dbReference>
<dbReference type="InParanoid" id="K5WQD6"/>
<dbReference type="EMBL" id="JH930475">
    <property type="protein sequence ID" value="EKM52562.1"/>
    <property type="molecule type" value="Genomic_DNA"/>
</dbReference>
<feature type="region of interest" description="Disordered" evidence="3">
    <location>
        <begin position="54"/>
        <end position="85"/>
    </location>
</feature>
<feature type="compositionally biased region" description="Polar residues" evidence="3">
    <location>
        <begin position="262"/>
        <end position="285"/>
    </location>
</feature>
<protein>
    <recommendedName>
        <fullName evidence="4">CCHC-type domain-containing protein</fullName>
    </recommendedName>
</protein>
<feature type="compositionally biased region" description="Gly residues" evidence="3">
    <location>
        <begin position="56"/>
        <end position="83"/>
    </location>
</feature>
<reference evidence="5 6" key="1">
    <citation type="journal article" date="2012" name="BMC Genomics">
        <title>Comparative genomics of the white-rot fungi, Phanerochaete carnosa and P. chrysosporium, to elucidate the genetic basis of the distinct wood types they colonize.</title>
        <authorList>
            <person name="Suzuki H."/>
            <person name="MacDonald J."/>
            <person name="Syed K."/>
            <person name="Salamov A."/>
            <person name="Hori C."/>
            <person name="Aerts A."/>
            <person name="Henrissat B."/>
            <person name="Wiebenga A."/>
            <person name="vanKuyk P.A."/>
            <person name="Barry K."/>
            <person name="Lindquist E."/>
            <person name="LaButti K."/>
            <person name="Lapidus A."/>
            <person name="Lucas S."/>
            <person name="Coutinho P."/>
            <person name="Gong Y."/>
            <person name="Samejima M."/>
            <person name="Mahadevan R."/>
            <person name="Abou-Zaid M."/>
            <person name="de Vries R.P."/>
            <person name="Igarashi K."/>
            <person name="Yadav J.S."/>
            <person name="Grigoriev I.V."/>
            <person name="Master E.R."/>
        </authorList>
    </citation>
    <scope>NUCLEOTIDE SEQUENCE [LARGE SCALE GENOMIC DNA]</scope>
    <source>
        <strain evidence="5 6">HHB-10118-sp</strain>
    </source>
</reference>
<dbReference type="RefSeq" id="XP_007398904.1">
    <property type="nucleotide sequence ID" value="XM_007398842.1"/>
</dbReference>
<accession>K5WQD6</accession>
<proteinExistence type="predicted"/>
<feature type="region of interest" description="Disordered" evidence="3">
    <location>
        <begin position="262"/>
        <end position="286"/>
    </location>
</feature>
<gene>
    <name evidence="5" type="ORF">PHACADRAFT_100411</name>
</gene>
<evidence type="ECO:0000256" key="2">
    <source>
        <dbReference type="PROSITE-ProRule" id="PRU00047"/>
    </source>
</evidence>
<evidence type="ECO:0000313" key="6">
    <source>
        <dbReference type="Proteomes" id="UP000008370"/>
    </source>
</evidence>
<keyword evidence="2" id="KW-0863">Zinc-finger</keyword>
<dbReference type="Gene3D" id="4.10.60.10">
    <property type="entry name" value="Zinc finger, CCHC-type"/>
    <property type="match status" value="1"/>
</dbReference>
<dbReference type="InterPro" id="IPR001878">
    <property type="entry name" value="Znf_CCHC"/>
</dbReference>
<keyword evidence="1" id="KW-0507">mRNA processing</keyword>
<name>K5WQD6_PHACS</name>
<dbReference type="SUPFAM" id="SSF57756">
    <property type="entry name" value="Retrovirus zinc finger-like domains"/>
    <property type="match status" value="1"/>
</dbReference>
<dbReference type="SMART" id="SM00343">
    <property type="entry name" value="ZnF_C2HC"/>
    <property type="match status" value="1"/>
</dbReference>
<evidence type="ECO:0000256" key="1">
    <source>
        <dbReference type="ARBA" id="ARBA00022664"/>
    </source>
</evidence>
<keyword evidence="2" id="KW-0862">Zinc</keyword>
<dbReference type="GO" id="GO:0008270">
    <property type="term" value="F:zinc ion binding"/>
    <property type="evidence" value="ECO:0007669"/>
    <property type="project" value="UniProtKB-KW"/>
</dbReference>
<keyword evidence="6" id="KW-1185">Reference proteome</keyword>
<dbReference type="GeneID" id="18907153"/>
<evidence type="ECO:0000313" key="5">
    <source>
        <dbReference type="EMBL" id="EKM52562.1"/>
    </source>
</evidence>
<dbReference type="Proteomes" id="UP000008370">
    <property type="component" value="Unassembled WGS sequence"/>
</dbReference>
<dbReference type="GO" id="GO:0003676">
    <property type="term" value="F:nucleic acid binding"/>
    <property type="evidence" value="ECO:0007669"/>
    <property type="project" value="InterPro"/>
</dbReference>
<feature type="domain" description="CCHC-type" evidence="4">
    <location>
        <begin position="302"/>
        <end position="318"/>
    </location>
</feature>
<dbReference type="InterPro" id="IPR005162">
    <property type="entry name" value="Retrotrans_gag_dom"/>
</dbReference>
<keyword evidence="2" id="KW-0479">Metal-binding</keyword>
<dbReference type="InterPro" id="IPR036875">
    <property type="entry name" value="Znf_CCHC_sf"/>
</dbReference>